<gene>
    <name evidence="1" type="ORF">AY601_3527</name>
</gene>
<dbReference type="PATRIC" id="fig|188932.3.peg.3669"/>
<proteinExistence type="predicted"/>
<sequence>MIRTTSLKISSFCIVTKTINEHKTPSFIFFNCKLKKWVVLDPLNKELIETGQFGKLNEGLLYELISSGILIHESQEEKSSLIERLKVFDRLTILVDENLDEQFINDLNAFTVLQGITQLAFLFTRGGDETTETVSIIKQAFNQNERLKKIRYFTLELSCHDHQYINLSEYKDDINPVPERVHLQQIITKRSSEAGFEKSDITQYSCYTYNEGFFSDNFSKINFIRNTYSLSLINSSCSYLKELPFSGLVCDSSRLKTITKQIEIHPDCKNCQLLVGCGGYATDQNIVCPSYKNTIQHSINNFVHIDNQPADEESPYFGVRNRVHIKQQVDLLLENLIKTNTAELNKPYINVIIEEYNQAFQLSKNNLTNLSVSCATEADKMASIFKEGSFEQDFIQTSCTSAKSYLEYRKKKYAESTQIIEKGLNHAVNLLLYPNSEIAFLVIYQMLTNKAKVALINKDFYNWKKYVLECIHLILNKEQPASCPAIDFSSFSSLSTPVLNAIVMETIERILLMNIKDPEFKHGPELILSIAVNNQDNLLNIQISSWVSIMRDFVNINEIYFSDNFHIFMSSANELISIKPLKLYLKSYLKKRNPELLKKLNTTR</sequence>
<dbReference type="KEGG" id="pcm:AY601_3527"/>
<dbReference type="AlphaFoldDB" id="A0A127VG89"/>
<dbReference type="Proteomes" id="UP000071561">
    <property type="component" value="Chromosome"/>
</dbReference>
<evidence type="ECO:0000313" key="1">
    <source>
        <dbReference type="EMBL" id="AMQ00393.1"/>
    </source>
</evidence>
<keyword evidence="2" id="KW-1185">Reference proteome</keyword>
<dbReference type="EMBL" id="CP014504">
    <property type="protein sequence ID" value="AMQ00393.1"/>
    <property type="molecule type" value="Genomic_DNA"/>
</dbReference>
<dbReference type="OrthoDB" id="9844179at2"/>
<evidence type="ECO:0000313" key="2">
    <source>
        <dbReference type="Proteomes" id="UP000071561"/>
    </source>
</evidence>
<organism evidence="1 2">
    <name type="scientific">Pedobacter cryoconitis</name>
    <dbReference type="NCBI Taxonomy" id="188932"/>
    <lineage>
        <taxon>Bacteria</taxon>
        <taxon>Pseudomonadati</taxon>
        <taxon>Bacteroidota</taxon>
        <taxon>Sphingobacteriia</taxon>
        <taxon>Sphingobacteriales</taxon>
        <taxon>Sphingobacteriaceae</taxon>
        <taxon>Pedobacter</taxon>
    </lineage>
</organism>
<dbReference type="RefSeq" id="WP_068403357.1">
    <property type="nucleotide sequence ID" value="NZ_CP014504.1"/>
</dbReference>
<protein>
    <submittedName>
        <fullName evidence="1">Uncharacterized protein</fullName>
    </submittedName>
</protein>
<accession>A0A127VG89</accession>
<reference evidence="1 2" key="1">
    <citation type="submission" date="2016-03" db="EMBL/GenBank/DDBJ databases">
        <title>Complete genome sequence of Pedobacter cryoconitis PAMC 27485.</title>
        <authorList>
            <person name="Lee J."/>
            <person name="Kim O.-S."/>
        </authorList>
    </citation>
    <scope>NUCLEOTIDE SEQUENCE [LARGE SCALE GENOMIC DNA]</scope>
    <source>
        <strain evidence="1 2">PAMC 27485</strain>
    </source>
</reference>
<name>A0A127VG89_9SPHI</name>